<keyword evidence="2" id="KW-0472">Membrane</keyword>
<dbReference type="SUPFAM" id="SSF58064">
    <property type="entry name" value="Influenza hemagglutinin (stalk)"/>
    <property type="match status" value="1"/>
</dbReference>
<evidence type="ECO:0000256" key="2">
    <source>
        <dbReference type="SAM" id="Phobius"/>
    </source>
</evidence>
<accession>A0AAE4I5X5</accession>
<sequence length="149" mass="17359">MSWSDQNAGAFQEQSDINVLKQNYANAELAYQSLNRDYQATLAELEKTQQIINRVNEKINETNHDFSKVKQEVAEKVNQINQLTSTNQKLFEELTQHKERLDIKVSLLVAEQMEEYKSDIIRMDRFTEYFPTVISLIALASILYFIFGT</sequence>
<comment type="caution">
    <text evidence="3">The sequence shown here is derived from an EMBL/GenBank/DDBJ whole genome shotgun (WGS) entry which is preliminary data.</text>
</comment>
<dbReference type="AlphaFoldDB" id="A0AAE4I5X5"/>
<proteinExistence type="predicted"/>
<organism evidence="3 4">
    <name type="scientific">Enterococcus pseudoavium</name>
    <dbReference type="NCBI Taxonomy" id="44007"/>
    <lineage>
        <taxon>Bacteria</taxon>
        <taxon>Bacillati</taxon>
        <taxon>Bacillota</taxon>
        <taxon>Bacilli</taxon>
        <taxon>Lactobacillales</taxon>
        <taxon>Enterococcaceae</taxon>
        <taxon>Enterococcus</taxon>
    </lineage>
</organism>
<dbReference type="RefSeq" id="WP_174118099.1">
    <property type="nucleotide sequence ID" value="NZ_JARQAI010000038.1"/>
</dbReference>
<feature type="transmembrane region" description="Helical" evidence="2">
    <location>
        <begin position="129"/>
        <end position="147"/>
    </location>
</feature>
<gene>
    <name evidence="3" type="ORF">P7H00_14095</name>
</gene>
<dbReference type="Proteomes" id="UP001180842">
    <property type="component" value="Unassembled WGS sequence"/>
</dbReference>
<name>A0AAE4I5X5_9ENTE</name>
<evidence type="ECO:0000256" key="1">
    <source>
        <dbReference type="SAM" id="Coils"/>
    </source>
</evidence>
<evidence type="ECO:0000313" key="4">
    <source>
        <dbReference type="Proteomes" id="UP001180842"/>
    </source>
</evidence>
<keyword evidence="2" id="KW-1133">Transmembrane helix</keyword>
<dbReference type="Gene3D" id="1.10.1370.40">
    <property type="match status" value="1"/>
</dbReference>
<evidence type="ECO:0000313" key="3">
    <source>
        <dbReference type="EMBL" id="MDT2738236.1"/>
    </source>
</evidence>
<keyword evidence="2" id="KW-0812">Transmembrane</keyword>
<protein>
    <submittedName>
        <fullName evidence="3">Uncharacterized protein</fullName>
    </submittedName>
</protein>
<reference evidence="3" key="1">
    <citation type="submission" date="2023-03" db="EMBL/GenBank/DDBJ databases">
        <authorList>
            <person name="Shen W."/>
            <person name="Cai J."/>
        </authorList>
    </citation>
    <scope>NUCLEOTIDE SEQUENCE</scope>
    <source>
        <strain evidence="3">P69-2</strain>
    </source>
</reference>
<feature type="coiled-coil region" evidence="1">
    <location>
        <begin position="17"/>
        <end position="100"/>
    </location>
</feature>
<keyword evidence="1" id="KW-0175">Coiled coil</keyword>
<dbReference type="EMBL" id="JARQAI010000038">
    <property type="protein sequence ID" value="MDT2738236.1"/>
    <property type="molecule type" value="Genomic_DNA"/>
</dbReference>